<keyword evidence="3" id="KW-1185">Reference proteome</keyword>
<reference evidence="2" key="1">
    <citation type="submission" date="2022-06" db="EMBL/GenBank/DDBJ databases">
        <title>Rothia sp. isolated from sandalwood seedling.</title>
        <authorList>
            <person name="Tuikhar N."/>
            <person name="Kirdat K."/>
            <person name="Thorat V."/>
            <person name="Swetha P."/>
            <person name="Padma S."/>
            <person name="Sundararaj R."/>
            <person name="Yadav A."/>
        </authorList>
    </citation>
    <scope>NUCLEOTIDE SEQUENCE</scope>
    <source>
        <strain evidence="2">AR01</strain>
    </source>
</reference>
<feature type="transmembrane region" description="Helical" evidence="1">
    <location>
        <begin position="162"/>
        <end position="183"/>
    </location>
</feature>
<organism evidence="2 3">
    <name type="scientific">Rothia santali</name>
    <dbReference type="NCBI Taxonomy" id="2949643"/>
    <lineage>
        <taxon>Bacteria</taxon>
        <taxon>Bacillati</taxon>
        <taxon>Actinomycetota</taxon>
        <taxon>Actinomycetes</taxon>
        <taxon>Micrococcales</taxon>
        <taxon>Micrococcaceae</taxon>
        <taxon>Rothia</taxon>
    </lineage>
</organism>
<keyword evidence="1" id="KW-0472">Membrane</keyword>
<proteinExistence type="predicted"/>
<feature type="transmembrane region" description="Helical" evidence="1">
    <location>
        <begin position="82"/>
        <end position="98"/>
    </location>
</feature>
<accession>A0A9X2KHZ4</accession>
<keyword evidence="1" id="KW-0812">Transmembrane</keyword>
<feature type="transmembrane region" description="Helical" evidence="1">
    <location>
        <begin position="104"/>
        <end position="123"/>
    </location>
</feature>
<dbReference type="AlphaFoldDB" id="A0A9X2KHZ4"/>
<dbReference type="InterPro" id="IPR017195">
    <property type="entry name" value="ABC_thiamin-permease_prd"/>
</dbReference>
<name>A0A9X2KHZ4_9MICC</name>
<evidence type="ECO:0000313" key="3">
    <source>
        <dbReference type="Proteomes" id="UP001139502"/>
    </source>
</evidence>
<feature type="transmembrane region" description="Helical" evidence="1">
    <location>
        <begin position="130"/>
        <end position="150"/>
    </location>
</feature>
<gene>
    <name evidence="2" type="ORF">NBM05_05335</name>
</gene>
<sequence length="214" mass="22590">MNTTATARRSAPRRRMSWRVIDIVTASVLAMVCGVVFWIWSNAVHPVVELATLGFPPALGLMAGGWLFAGILGGLVIRKPGAALYCELVAAAVSALMVTQFGPAVLLSGLIQGIGAELVFLLVGYRRFGVVVSVLSGASAAVFLSVSENIMYNFAWSLQFQLVYAACAVVSGIVLAGVVPWLMTRGLVRTGVLNGVAAGRDARRDRTPRSRVAA</sequence>
<feature type="transmembrane region" description="Helical" evidence="1">
    <location>
        <begin position="20"/>
        <end position="41"/>
    </location>
</feature>
<evidence type="ECO:0000313" key="2">
    <source>
        <dbReference type="EMBL" id="MCP3425455.1"/>
    </source>
</evidence>
<protein>
    <submittedName>
        <fullName evidence="2">ECF transporter S component</fullName>
    </submittedName>
</protein>
<dbReference type="Proteomes" id="UP001139502">
    <property type="component" value="Unassembled WGS sequence"/>
</dbReference>
<dbReference type="RefSeq" id="WP_254165684.1">
    <property type="nucleotide sequence ID" value="NZ_JANAFB010000009.1"/>
</dbReference>
<comment type="caution">
    <text evidence="2">The sequence shown here is derived from an EMBL/GenBank/DDBJ whole genome shotgun (WGS) entry which is preliminary data.</text>
</comment>
<evidence type="ECO:0000256" key="1">
    <source>
        <dbReference type="SAM" id="Phobius"/>
    </source>
</evidence>
<feature type="transmembrane region" description="Helical" evidence="1">
    <location>
        <begin position="53"/>
        <end position="75"/>
    </location>
</feature>
<keyword evidence="1" id="KW-1133">Transmembrane helix</keyword>
<dbReference type="Pfam" id="PF09819">
    <property type="entry name" value="ABC_cobalt"/>
    <property type="match status" value="1"/>
</dbReference>
<dbReference type="EMBL" id="JANAFB010000009">
    <property type="protein sequence ID" value="MCP3425455.1"/>
    <property type="molecule type" value="Genomic_DNA"/>
</dbReference>
<dbReference type="PIRSF" id="PIRSF037394">
    <property type="entry name" value="ABC_thiamine-permease_YkoE_prd"/>
    <property type="match status" value="1"/>
</dbReference>